<dbReference type="SMART" id="SM00646">
    <property type="entry name" value="Ami_3"/>
    <property type="match status" value="1"/>
</dbReference>
<dbReference type="Pfam" id="PF07833">
    <property type="entry name" value="Cu_amine_oxidN1"/>
    <property type="match status" value="1"/>
</dbReference>
<dbReference type="RefSeq" id="WP_176759120.1">
    <property type="nucleotide sequence ID" value="NZ_FMUS01000036.1"/>
</dbReference>
<evidence type="ECO:0000256" key="1">
    <source>
        <dbReference type="ARBA" id="ARBA00022801"/>
    </source>
</evidence>
<dbReference type="Gene3D" id="3.30.457.10">
    <property type="entry name" value="Copper amine oxidase-like, N-terminal domain"/>
    <property type="match status" value="1"/>
</dbReference>
<sequence length="715" mass="81377">MYKKALTIILILSILSLSFTYASSATPIKTVTMNMDGKNVNFNTVQLKLNNQLIESDVPPVIHNDRTLVPLRVIVENLGAEIDWDGQNRIVTVKTTDKDILLTINSEIAVVNGGKKILPDSVPAKLINDRTMVPIRFVAEEIGLEIDWDGNTRTVLLTEKEIEPEPDIEDIDNNNEDEENKEDEEEIVEEEKILLEAVTVNATGLPEIRIKLTEEADYDELRLVQPTRMVFDLKNTKFEMQDKSRISSDNVYRMQIQRGNIKELRVAQLSKDPYVTRVVIELEKNTTHQVHYDKQTNEMVISFINSVNNVKIQTHNTKEVLVIEGDNVENYNIMRLSNSERLVVDVKDAYLNSGSYTLKVDGKIAKNIRVSQFVPDHHYKPDDKIVRVVIDLQDKDEYEDFHFEVKNNQLWVHLEGKPYESMIYEEKGWTTSTLTFKGTNVTRYTVTRNINSDTLDIIAPKNNIDLEFSNIDVNDNYIKNISVNDLNADNYLIQIELNEEVEHRVASAANGSRDLVLELTSKNRYRQILIVIDPGHGGTDPGATSKNLKIKESDLVLDISQRLEKLLTEVGFRTYMTRTTDIKIDLKDRAAVANQLGADLFVSVHANAGPIGNTTANGIENLYFPSEKFPSDTRDNKRLAETFQSTMVEMLGATDRRLVPNEKIIVLKDTKMHAVLTEVGFLTNAEEEKKLATDEYRQKIAEALLKSIITFFEES</sequence>
<accession>A0A1G5L413</accession>
<feature type="domain" description="MurNAc-LAA" evidence="4">
    <location>
        <begin position="590"/>
        <end position="709"/>
    </location>
</feature>
<dbReference type="STRING" id="1120976.SAMN03080606_03992"/>
<proteinExistence type="predicted"/>
<name>A0A1G5L413_9FIRM</name>
<feature type="region of interest" description="Disordered" evidence="2">
    <location>
        <begin position="161"/>
        <end position="183"/>
    </location>
</feature>
<dbReference type="SUPFAM" id="SSF55383">
    <property type="entry name" value="Copper amine oxidase, domain N"/>
    <property type="match status" value="1"/>
</dbReference>
<dbReference type="Gene3D" id="3.40.630.40">
    <property type="entry name" value="Zn-dependent exopeptidases"/>
    <property type="match status" value="1"/>
</dbReference>
<evidence type="ECO:0000313" key="6">
    <source>
        <dbReference type="Proteomes" id="UP000198636"/>
    </source>
</evidence>
<dbReference type="InterPro" id="IPR002508">
    <property type="entry name" value="MurNAc-LAA_cat"/>
</dbReference>
<keyword evidence="1" id="KW-0378">Hydrolase</keyword>
<dbReference type="SUPFAM" id="SSF53187">
    <property type="entry name" value="Zn-dependent exopeptidases"/>
    <property type="match status" value="1"/>
</dbReference>
<feature type="signal peptide" evidence="3">
    <location>
        <begin position="1"/>
        <end position="24"/>
    </location>
</feature>
<organism evidence="5 6">
    <name type="scientific">Alkaliphilus peptidifermentans DSM 18978</name>
    <dbReference type="NCBI Taxonomy" id="1120976"/>
    <lineage>
        <taxon>Bacteria</taxon>
        <taxon>Bacillati</taxon>
        <taxon>Bacillota</taxon>
        <taxon>Clostridia</taxon>
        <taxon>Peptostreptococcales</taxon>
        <taxon>Natronincolaceae</taxon>
        <taxon>Alkaliphilus</taxon>
    </lineage>
</organism>
<dbReference type="GO" id="GO:0009253">
    <property type="term" value="P:peptidoglycan catabolic process"/>
    <property type="evidence" value="ECO:0007669"/>
    <property type="project" value="InterPro"/>
</dbReference>
<dbReference type="Proteomes" id="UP000198636">
    <property type="component" value="Unassembled WGS sequence"/>
</dbReference>
<dbReference type="AlphaFoldDB" id="A0A1G5L413"/>
<feature type="chain" id="PRO_5011660288" evidence="3">
    <location>
        <begin position="25"/>
        <end position="715"/>
    </location>
</feature>
<protein>
    <submittedName>
        <fullName evidence="5">N-acetylmuramoyl-L-alanine amidase</fullName>
    </submittedName>
</protein>
<feature type="compositionally biased region" description="Acidic residues" evidence="2">
    <location>
        <begin position="164"/>
        <end position="183"/>
    </location>
</feature>
<evidence type="ECO:0000256" key="3">
    <source>
        <dbReference type="SAM" id="SignalP"/>
    </source>
</evidence>
<keyword evidence="6" id="KW-1185">Reference proteome</keyword>
<dbReference type="Gene3D" id="2.60.40.3500">
    <property type="match status" value="1"/>
</dbReference>
<dbReference type="GO" id="GO:0030288">
    <property type="term" value="C:outer membrane-bounded periplasmic space"/>
    <property type="evidence" value="ECO:0007669"/>
    <property type="project" value="TreeGrafter"/>
</dbReference>
<dbReference type="Pfam" id="PF11741">
    <property type="entry name" value="AMIN"/>
    <property type="match status" value="2"/>
</dbReference>
<dbReference type="InterPro" id="IPR036582">
    <property type="entry name" value="Mao_N_sf"/>
</dbReference>
<keyword evidence="3" id="KW-0732">Signal</keyword>
<gene>
    <name evidence="5" type="ORF">SAMN03080606_03992</name>
</gene>
<evidence type="ECO:0000313" key="5">
    <source>
        <dbReference type="EMBL" id="SCZ06929.1"/>
    </source>
</evidence>
<dbReference type="InterPro" id="IPR050695">
    <property type="entry name" value="N-acetylmuramoyl_amidase_3"/>
</dbReference>
<dbReference type="InterPro" id="IPR021731">
    <property type="entry name" value="AMIN_dom"/>
</dbReference>
<reference evidence="5 6" key="1">
    <citation type="submission" date="2016-10" db="EMBL/GenBank/DDBJ databases">
        <authorList>
            <person name="de Groot N.N."/>
        </authorList>
    </citation>
    <scope>NUCLEOTIDE SEQUENCE [LARGE SCALE GENOMIC DNA]</scope>
    <source>
        <strain evidence="5 6">DSM 18978</strain>
    </source>
</reference>
<dbReference type="EMBL" id="FMUS01000036">
    <property type="protein sequence ID" value="SCZ06929.1"/>
    <property type="molecule type" value="Genomic_DNA"/>
</dbReference>
<dbReference type="GO" id="GO:0008745">
    <property type="term" value="F:N-acetylmuramoyl-L-alanine amidase activity"/>
    <property type="evidence" value="ECO:0007669"/>
    <property type="project" value="InterPro"/>
</dbReference>
<evidence type="ECO:0000259" key="4">
    <source>
        <dbReference type="SMART" id="SM00646"/>
    </source>
</evidence>
<dbReference type="CDD" id="cd02696">
    <property type="entry name" value="MurNAc-LAA"/>
    <property type="match status" value="1"/>
</dbReference>
<dbReference type="PANTHER" id="PTHR30404:SF0">
    <property type="entry name" value="N-ACETYLMURAMOYL-L-ALANINE AMIDASE AMIC"/>
    <property type="match status" value="1"/>
</dbReference>
<dbReference type="PANTHER" id="PTHR30404">
    <property type="entry name" value="N-ACETYLMURAMOYL-L-ALANINE AMIDASE"/>
    <property type="match status" value="1"/>
</dbReference>
<dbReference type="Pfam" id="PF01520">
    <property type="entry name" value="Amidase_3"/>
    <property type="match status" value="1"/>
</dbReference>
<dbReference type="InterPro" id="IPR012854">
    <property type="entry name" value="Cu_amine_oxidase-like_N"/>
</dbReference>
<evidence type="ECO:0000256" key="2">
    <source>
        <dbReference type="SAM" id="MobiDB-lite"/>
    </source>
</evidence>